<dbReference type="InterPro" id="IPR006553">
    <property type="entry name" value="Leu-rich_rpt_Cys-con_subtyp"/>
</dbReference>
<protein>
    <recommendedName>
        <fullName evidence="3">F-box domain-containing protein</fullName>
    </recommendedName>
</protein>
<sequence length="469" mass="53076">MLVCKHWTEVALNTPVLWSRITVSNHDSLIKARRKLSRSKSVPLDICVQFSPRMDHSGATTESLIHAMDILRPSIWRWRSFRLAVPNRPQAHAALMQCREAAPILEDLSVQIFHFMQDDYYSTPPLPLFAGHTPRLRMCSFTSFNFGWDPSLASKLRVLKLGGYWHGFSPSVETILGILRACPALEELALRNMSDIDPDSCADFGFGDGSDPEYPGHFVETILPQKNTEMITLPRLKKAAFYYAGVVRVQAVLAQLSFPSLERVEFMYLDNITGILKHLKRQSFSSLPLRHLRVESSFFNELKLIKLLRRLPSLHTLELVDVEDVSSNFLKGLSNPPTAQSWICPKLETLNLDGCTTVDWDALRSLVESRLPASSSRMLNVASAAAFPQGNPMLRSTASSYAEARRNAPPISKPDRPSPFMLGMPKRFKTIDLTRCHQISKEMLQWLRMYVAEVRCESAKSFWGEPAFP</sequence>
<proteinExistence type="predicted"/>
<dbReference type="SUPFAM" id="SSF52047">
    <property type="entry name" value="RNI-like"/>
    <property type="match status" value="1"/>
</dbReference>
<dbReference type="EMBL" id="ML170171">
    <property type="protein sequence ID" value="TDL23289.1"/>
    <property type="molecule type" value="Genomic_DNA"/>
</dbReference>
<evidence type="ECO:0000313" key="2">
    <source>
        <dbReference type="Proteomes" id="UP000294933"/>
    </source>
</evidence>
<dbReference type="AlphaFoldDB" id="A0A4Y7Q8U1"/>
<keyword evidence="2" id="KW-1185">Reference proteome</keyword>
<dbReference type="OrthoDB" id="8048523at2759"/>
<dbReference type="Proteomes" id="UP000294933">
    <property type="component" value="Unassembled WGS sequence"/>
</dbReference>
<evidence type="ECO:0008006" key="3">
    <source>
        <dbReference type="Google" id="ProtNLM"/>
    </source>
</evidence>
<accession>A0A4Y7Q8U1</accession>
<dbReference type="PANTHER" id="PTHR38926">
    <property type="entry name" value="F-BOX DOMAIN CONTAINING PROTEIN, EXPRESSED"/>
    <property type="match status" value="1"/>
</dbReference>
<dbReference type="VEuPathDB" id="FungiDB:BD410DRAFT_721536"/>
<dbReference type="PANTHER" id="PTHR38926:SF72">
    <property type="entry name" value="IM:7136021-RELATED"/>
    <property type="match status" value="1"/>
</dbReference>
<evidence type="ECO:0000313" key="1">
    <source>
        <dbReference type="EMBL" id="TDL23289.1"/>
    </source>
</evidence>
<gene>
    <name evidence="1" type="ORF">BD410DRAFT_721536</name>
</gene>
<reference evidence="1 2" key="1">
    <citation type="submission" date="2018-06" db="EMBL/GenBank/DDBJ databases">
        <title>A transcriptomic atlas of mushroom development highlights an independent origin of complex multicellularity.</title>
        <authorList>
            <consortium name="DOE Joint Genome Institute"/>
            <person name="Krizsan K."/>
            <person name="Almasi E."/>
            <person name="Merenyi Z."/>
            <person name="Sahu N."/>
            <person name="Viragh M."/>
            <person name="Koszo T."/>
            <person name="Mondo S."/>
            <person name="Kiss B."/>
            <person name="Balint B."/>
            <person name="Kues U."/>
            <person name="Barry K."/>
            <person name="Hegedus J.C."/>
            <person name="Henrissat B."/>
            <person name="Johnson J."/>
            <person name="Lipzen A."/>
            <person name="Ohm R."/>
            <person name="Nagy I."/>
            <person name="Pangilinan J."/>
            <person name="Yan J."/>
            <person name="Xiong Y."/>
            <person name="Grigoriev I.V."/>
            <person name="Hibbett D.S."/>
            <person name="Nagy L.G."/>
        </authorList>
    </citation>
    <scope>NUCLEOTIDE SEQUENCE [LARGE SCALE GENOMIC DNA]</scope>
    <source>
        <strain evidence="1 2">SZMC22713</strain>
    </source>
</reference>
<dbReference type="InterPro" id="IPR032675">
    <property type="entry name" value="LRR_dom_sf"/>
</dbReference>
<dbReference type="SMART" id="SM00367">
    <property type="entry name" value="LRR_CC"/>
    <property type="match status" value="2"/>
</dbReference>
<organism evidence="1 2">
    <name type="scientific">Rickenella mellea</name>
    <dbReference type="NCBI Taxonomy" id="50990"/>
    <lineage>
        <taxon>Eukaryota</taxon>
        <taxon>Fungi</taxon>
        <taxon>Dikarya</taxon>
        <taxon>Basidiomycota</taxon>
        <taxon>Agaricomycotina</taxon>
        <taxon>Agaricomycetes</taxon>
        <taxon>Hymenochaetales</taxon>
        <taxon>Rickenellaceae</taxon>
        <taxon>Rickenella</taxon>
    </lineage>
</organism>
<dbReference type="STRING" id="50990.A0A4Y7Q8U1"/>
<name>A0A4Y7Q8U1_9AGAM</name>
<dbReference type="Gene3D" id="3.80.10.10">
    <property type="entry name" value="Ribonuclease Inhibitor"/>
    <property type="match status" value="1"/>
</dbReference>